<sequence>MDGVTSRGWRPWQRWSTRTRLLVITLAPVVVMCLALVWYSYQSRQQEARAELAERGQVLARVLADSSEHAIVSGRYDDLQRTIRDVLQSDTAIWQVALFDARRRPLLRLQGGATGGPEARYYEAPVVKRLIWIATPAAPGGPQGMTVETVGYLQVRMAPQALLARQAHRFHVELLVACAGLLLCGALAFRLSQGFDTSLQASLAALRQADAEKRQLLRRVNTAVEAERQGIALEIHDELNAVLVAARLEAQRIAALARDAQPPALAEDIATRAQTIARLALGLYNSGRALVRRLRPEVLDMLGLRGAVDEMVRQYGGSHPDCRFACEADEDLDGIAPEVAITAYRVVQEALSNVVKHARARHVHVRLARRDAMLHIDVEDDGTGFDATARQDGIGIAGMRERVQALDGGFALASDPVAGGTRIAIELPLQPRQPHRR</sequence>
<feature type="coiled-coil region" evidence="9">
    <location>
        <begin position="199"/>
        <end position="226"/>
    </location>
</feature>
<dbReference type="RefSeq" id="WP_107143277.1">
    <property type="nucleotide sequence ID" value="NZ_CP028324.1"/>
</dbReference>
<keyword evidence="9" id="KW-0175">Coiled coil</keyword>
<keyword evidence="7" id="KW-0067">ATP-binding</keyword>
<dbReference type="Proteomes" id="UP000240505">
    <property type="component" value="Chromosome"/>
</dbReference>
<proteinExistence type="predicted"/>
<evidence type="ECO:0000313" key="13">
    <source>
        <dbReference type="Proteomes" id="UP000240505"/>
    </source>
</evidence>
<dbReference type="PANTHER" id="PTHR24421">
    <property type="entry name" value="NITRATE/NITRITE SENSOR PROTEIN NARX-RELATED"/>
    <property type="match status" value="1"/>
</dbReference>
<keyword evidence="10" id="KW-0812">Transmembrane</keyword>
<keyword evidence="8" id="KW-0902">Two-component regulatory system</keyword>
<dbReference type="AlphaFoldDB" id="A0A2R4CEP2"/>
<dbReference type="GO" id="GO:0046983">
    <property type="term" value="F:protein dimerization activity"/>
    <property type="evidence" value="ECO:0007669"/>
    <property type="project" value="InterPro"/>
</dbReference>
<keyword evidence="10" id="KW-0472">Membrane</keyword>
<dbReference type="CDD" id="cd16917">
    <property type="entry name" value="HATPase_UhpB-NarQ-NarX-like"/>
    <property type="match status" value="1"/>
</dbReference>
<evidence type="ECO:0000256" key="2">
    <source>
        <dbReference type="ARBA" id="ARBA00012438"/>
    </source>
</evidence>
<keyword evidence="3" id="KW-0597">Phosphoprotein</keyword>
<comment type="catalytic activity">
    <reaction evidence="1">
        <text>ATP + protein L-histidine = ADP + protein N-phospho-L-histidine.</text>
        <dbReference type="EC" id="2.7.13.3"/>
    </reaction>
</comment>
<dbReference type="KEGG" id="masz:C9I28_21575"/>
<keyword evidence="13" id="KW-1185">Reference proteome</keyword>
<dbReference type="OrthoDB" id="9797605at2"/>
<dbReference type="PANTHER" id="PTHR24421:SF10">
    <property type="entry name" value="NITRATE_NITRITE SENSOR PROTEIN NARQ"/>
    <property type="match status" value="1"/>
</dbReference>
<dbReference type="InterPro" id="IPR050482">
    <property type="entry name" value="Sensor_HK_TwoCompSys"/>
</dbReference>
<evidence type="ECO:0000256" key="10">
    <source>
        <dbReference type="SAM" id="Phobius"/>
    </source>
</evidence>
<evidence type="ECO:0000256" key="8">
    <source>
        <dbReference type="ARBA" id="ARBA00023012"/>
    </source>
</evidence>
<dbReference type="InterPro" id="IPR003594">
    <property type="entry name" value="HATPase_dom"/>
</dbReference>
<feature type="transmembrane region" description="Helical" evidence="10">
    <location>
        <begin position="21"/>
        <end position="41"/>
    </location>
</feature>
<accession>A0A2R4CEP2</accession>
<dbReference type="Gene3D" id="3.30.565.10">
    <property type="entry name" value="Histidine kinase-like ATPase, C-terminal domain"/>
    <property type="match status" value="1"/>
</dbReference>
<evidence type="ECO:0000256" key="1">
    <source>
        <dbReference type="ARBA" id="ARBA00000085"/>
    </source>
</evidence>
<evidence type="ECO:0000256" key="7">
    <source>
        <dbReference type="ARBA" id="ARBA00022840"/>
    </source>
</evidence>
<dbReference type="Gene3D" id="1.20.5.1930">
    <property type="match status" value="1"/>
</dbReference>
<dbReference type="EMBL" id="CP028324">
    <property type="protein sequence ID" value="AVR97938.1"/>
    <property type="molecule type" value="Genomic_DNA"/>
</dbReference>
<dbReference type="PROSITE" id="PS50109">
    <property type="entry name" value="HIS_KIN"/>
    <property type="match status" value="1"/>
</dbReference>
<dbReference type="GO" id="GO:0000155">
    <property type="term" value="F:phosphorelay sensor kinase activity"/>
    <property type="evidence" value="ECO:0007669"/>
    <property type="project" value="InterPro"/>
</dbReference>
<evidence type="ECO:0000259" key="11">
    <source>
        <dbReference type="PROSITE" id="PS50109"/>
    </source>
</evidence>
<evidence type="ECO:0000256" key="6">
    <source>
        <dbReference type="ARBA" id="ARBA00022777"/>
    </source>
</evidence>
<dbReference type="InterPro" id="IPR036890">
    <property type="entry name" value="HATPase_C_sf"/>
</dbReference>
<reference evidence="12 13" key="1">
    <citation type="submission" date="2018-03" db="EMBL/GenBank/DDBJ databases">
        <title>Massilia armeniaca sp. nov., isolated from desert soil.</title>
        <authorList>
            <person name="Huang H."/>
            <person name="Ren M."/>
        </authorList>
    </citation>
    <scope>NUCLEOTIDE SEQUENCE [LARGE SCALE GENOMIC DNA]</scope>
    <source>
        <strain evidence="12 13">ZMN-3</strain>
    </source>
</reference>
<dbReference type="InterPro" id="IPR005467">
    <property type="entry name" value="His_kinase_dom"/>
</dbReference>
<organism evidence="12 13">
    <name type="scientific">Pseudoduganella armeniaca</name>
    <dbReference type="NCBI Taxonomy" id="2072590"/>
    <lineage>
        <taxon>Bacteria</taxon>
        <taxon>Pseudomonadati</taxon>
        <taxon>Pseudomonadota</taxon>
        <taxon>Betaproteobacteria</taxon>
        <taxon>Burkholderiales</taxon>
        <taxon>Oxalobacteraceae</taxon>
        <taxon>Telluria group</taxon>
        <taxon>Pseudoduganella</taxon>
    </lineage>
</organism>
<dbReference type="InterPro" id="IPR011712">
    <property type="entry name" value="Sig_transdc_His_kin_sub3_dim/P"/>
</dbReference>
<dbReference type="EC" id="2.7.13.3" evidence="2"/>
<keyword evidence="4" id="KW-0808">Transferase</keyword>
<dbReference type="GO" id="GO:0005524">
    <property type="term" value="F:ATP binding"/>
    <property type="evidence" value="ECO:0007669"/>
    <property type="project" value="UniProtKB-KW"/>
</dbReference>
<keyword evidence="6 12" id="KW-0418">Kinase</keyword>
<keyword evidence="10" id="KW-1133">Transmembrane helix</keyword>
<feature type="domain" description="Histidine kinase" evidence="11">
    <location>
        <begin position="345"/>
        <end position="431"/>
    </location>
</feature>
<dbReference type="SMART" id="SM00387">
    <property type="entry name" value="HATPase_c"/>
    <property type="match status" value="1"/>
</dbReference>
<dbReference type="Pfam" id="PF07730">
    <property type="entry name" value="HisKA_3"/>
    <property type="match status" value="1"/>
</dbReference>
<evidence type="ECO:0000256" key="9">
    <source>
        <dbReference type="SAM" id="Coils"/>
    </source>
</evidence>
<evidence type="ECO:0000256" key="3">
    <source>
        <dbReference type="ARBA" id="ARBA00022553"/>
    </source>
</evidence>
<evidence type="ECO:0000256" key="4">
    <source>
        <dbReference type="ARBA" id="ARBA00022679"/>
    </source>
</evidence>
<gene>
    <name evidence="12" type="ORF">C9I28_21575</name>
</gene>
<dbReference type="SUPFAM" id="SSF55874">
    <property type="entry name" value="ATPase domain of HSP90 chaperone/DNA topoisomerase II/histidine kinase"/>
    <property type="match status" value="1"/>
</dbReference>
<protein>
    <recommendedName>
        <fullName evidence="2">histidine kinase</fullName>
        <ecNumber evidence="2">2.7.13.3</ecNumber>
    </recommendedName>
</protein>
<evidence type="ECO:0000313" key="12">
    <source>
        <dbReference type="EMBL" id="AVR97938.1"/>
    </source>
</evidence>
<name>A0A2R4CEP2_9BURK</name>
<dbReference type="Pfam" id="PF02518">
    <property type="entry name" value="HATPase_c"/>
    <property type="match status" value="1"/>
</dbReference>
<evidence type="ECO:0000256" key="5">
    <source>
        <dbReference type="ARBA" id="ARBA00022741"/>
    </source>
</evidence>
<keyword evidence="5" id="KW-0547">Nucleotide-binding</keyword>
<dbReference type="GO" id="GO:0016020">
    <property type="term" value="C:membrane"/>
    <property type="evidence" value="ECO:0007669"/>
    <property type="project" value="InterPro"/>
</dbReference>